<name>A0ABV6LT03_9BACI</name>
<dbReference type="RefSeq" id="WP_377350940.1">
    <property type="nucleotide sequence ID" value="NZ_JBHLTP010000013.1"/>
</dbReference>
<gene>
    <name evidence="2" type="ORF">ACFFGV_18355</name>
</gene>
<dbReference type="InterPro" id="IPR004360">
    <property type="entry name" value="Glyas_Fos-R_dOase_dom"/>
</dbReference>
<dbReference type="PROSITE" id="PS51819">
    <property type="entry name" value="VOC"/>
    <property type="match status" value="1"/>
</dbReference>
<dbReference type="InterPro" id="IPR037523">
    <property type="entry name" value="VOC_core"/>
</dbReference>
<evidence type="ECO:0000313" key="2">
    <source>
        <dbReference type="EMBL" id="MFC0525550.1"/>
    </source>
</evidence>
<dbReference type="Pfam" id="PF00903">
    <property type="entry name" value="Glyoxalase"/>
    <property type="match status" value="1"/>
</dbReference>
<evidence type="ECO:0000259" key="1">
    <source>
        <dbReference type="PROSITE" id="PS51819"/>
    </source>
</evidence>
<dbReference type="SUPFAM" id="SSF54593">
    <property type="entry name" value="Glyoxalase/Bleomycin resistance protein/Dihydroxybiphenyl dioxygenase"/>
    <property type="match status" value="1"/>
</dbReference>
<keyword evidence="3" id="KW-1185">Reference proteome</keyword>
<accession>A0ABV6LT03</accession>
<evidence type="ECO:0000313" key="3">
    <source>
        <dbReference type="Proteomes" id="UP001589836"/>
    </source>
</evidence>
<dbReference type="EMBL" id="JBHLTP010000013">
    <property type="protein sequence ID" value="MFC0525550.1"/>
    <property type="molecule type" value="Genomic_DNA"/>
</dbReference>
<reference evidence="2 3" key="1">
    <citation type="submission" date="2024-09" db="EMBL/GenBank/DDBJ databases">
        <authorList>
            <person name="Sun Q."/>
            <person name="Mori K."/>
        </authorList>
    </citation>
    <scope>NUCLEOTIDE SEQUENCE [LARGE SCALE GENOMIC DNA]</scope>
    <source>
        <strain evidence="2 3">NCAIM B.02529</strain>
    </source>
</reference>
<dbReference type="Proteomes" id="UP001589836">
    <property type="component" value="Unassembled WGS sequence"/>
</dbReference>
<protein>
    <submittedName>
        <fullName evidence="2">VOC family protein</fullName>
    </submittedName>
</protein>
<proteinExistence type="predicted"/>
<dbReference type="InterPro" id="IPR029068">
    <property type="entry name" value="Glyas_Bleomycin-R_OHBP_Dase"/>
</dbReference>
<dbReference type="CDD" id="cd06587">
    <property type="entry name" value="VOC"/>
    <property type="match status" value="1"/>
</dbReference>
<dbReference type="Gene3D" id="3.10.180.10">
    <property type="entry name" value="2,3-Dihydroxybiphenyl 1,2-Dioxygenase, domain 1"/>
    <property type="match status" value="1"/>
</dbReference>
<comment type="caution">
    <text evidence="2">The sequence shown here is derived from an EMBL/GenBank/DDBJ whole genome shotgun (WGS) entry which is preliminary data.</text>
</comment>
<feature type="domain" description="VOC" evidence="1">
    <location>
        <begin position="4"/>
        <end position="115"/>
    </location>
</feature>
<organism evidence="2 3">
    <name type="scientific">Pontibacillus salicampi</name>
    <dbReference type="NCBI Taxonomy" id="1449801"/>
    <lineage>
        <taxon>Bacteria</taxon>
        <taxon>Bacillati</taxon>
        <taxon>Bacillota</taxon>
        <taxon>Bacilli</taxon>
        <taxon>Bacillales</taxon>
        <taxon>Bacillaceae</taxon>
        <taxon>Pontibacillus</taxon>
    </lineage>
</organism>
<sequence>MKTNLEHVRANVLNLEAAIKWYKSVLGFEVTGQWPPEEPNYAHFGGEGGATFAIMEDELVPSRGRFNFTVDHVEEYWEQVKDNAVIVEELFETDYGSKKFTIKDLDGNELGFVQRK</sequence>